<organism evidence="1 3">
    <name type="scientific">Medicago truncatula</name>
    <name type="common">Barrel medic</name>
    <name type="synonym">Medicago tribuloides</name>
    <dbReference type="NCBI Taxonomy" id="3880"/>
    <lineage>
        <taxon>Eukaryota</taxon>
        <taxon>Viridiplantae</taxon>
        <taxon>Streptophyta</taxon>
        <taxon>Embryophyta</taxon>
        <taxon>Tracheophyta</taxon>
        <taxon>Spermatophyta</taxon>
        <taxon>Magnoliopsida</taxon>
        <taxon>eudicotyledons</taxon>
        <taxon>Gunneridae</taxon>
        <taxon>Pentapetalae</taxon>
        <taxon>rosids</taxon>
        <taxon>fabids</taxon>
        <taxon>Fabales</taxon>
        <taxon>Fabaceae</taxon>
        <taxon>Papilionoideae</taxon>
        <taxon>50 kb inversion clade</taxon>
        <taxon>NPAAA clade</taxon>
        <taxon>Hologalegina</taxon>
        <taxon>IRL clade</taxon>
        <taxon>Trifolieae</taxon>
        <taxon>Medicago</taxon>
    </lineage>
</organism>
<dbReference type="EMBL" id="CM001220">
    <property type="protein sequence ID" value="AES90035.1"/>
    <property type="molecule type" value="Genomic_DNA"/>
</dbReference>
<dbReference type="PANTHER" id="PTHR17985:SF16">
    <property type="entry name" value="TRANSPORT_GOLGI ORGANIZATION-LIKE PROTEIN (DUF833)"/>
    <property type="match status" value="1"/>
</dbReference>
<reference evidence="1 3" key="2">
    <citation type="journal article" date="2014" name="BMC Genomics">
        <title>An improved genome release (version Mt4.0) for the model legume Medicago truncatula.</title>
        <authorList>
            <person name="Tang H."/>
            <person name="Krishnakumar V."/>
            <person name="Bidwell S."/>
            <person name="Rosen B."/>
            <person name="Chan A."/>
            <person name="Zhou S."/>
            <person name="Gentzbittel L."/>
            <person name="Childs K.L."/>
            <person name="Yandell M."/>
            <person name="Gundlach H."/>
            <person name="Mayer K.F."/>
            <person name="Schwartz D.C."/>
            <person name="Town C.D."/>
        </authorList>
    </citation>
    <scope>GENOME REANNOTATION</scope>
    <source>
        <strain evidence="2 3">cv. Jemalong A17</strain>
    </source>
</reference>
<dbReference type="Proteomes" id="UP000002051">
    <property type="component" value="Chromosome 4"/>
</dbReference>
<evidence type="ECO:0000313" key="1">
    <source>
        <dbReference type="EMBL" id="AES90035.1"/>
    </source>
</evidence>
<dbReference type="OMA" id="STMVYVF"/>
<keyword evidence="3" id="KW-1185">Reference proteome</keyword>
<sequence>MRCPRFEPLSYVYNGVHVAISSKYPFLLLLNRDEFHSRPTEPLAWWDGETILGGRDVLCGGTWLASSKNGRLAFLTNFRELQNIPQSNTRGDLPLRFLQSDKSPEEFAEEVLKEAHLYNGFNLVLADICTSTMVYVFNRPNHGYLSVTPGIHVLTNASLDAPWSKAERLRHSFKELVDQYGDGEFPIKEMVEKLMTNTVKDDDKCLLPGIRPPEFEFPLSSIFVDTQFPSVGPYGTRSTSALFVTSNKEVTFYEKHLDQKQWKDNMVTYQISETR</sequence>
<dbReference type="PaxDb" id="3880-AES90035"/>
<dbReference type="PANTHER" id="PTHR17985">
    <property type="entry name" value="SER/THR-RICH PROTEIN T10 IN DGCR REGION"/>
    <property type="match status" value="1"/>
</dbReference>
<dbReference type="eggNOG" id="KOG2342">
    <property type="taxonomic scope" value="Eukaryota"/>
</dbReference>
<dbReference type="InterPro" id="IPR008551">
    <property type="entry name" value="TANGO2"/>
</dbReference>
<evidence type="ECO:0000313" key="2">
    <source>
        <dbReference type="EnsemblPlants" id="AES90035"/>
    </source>
</evidence>
<accession>G7JIP5</accession>
<reference evidence="1 3" key="1">
    <citation type="journal article" date="2011" name="Nature">
        <title>The Medicago genome provides insight into the evolution of rhizobial symbioses.</title>
        <authorList>
            <person name="Young N.D."/>
            <person name="Debelle F."/>
            <person name="Oldroyd G.E."/>
            <person name="Geurts R."/>
            <person name="Cannon S.B."/>
            <person name="Udvardi M.K."/>
            <person name="Benedito V.A."/>
            <person name="Mayer K.F."/>
            <person name="Gouzy J."/>
            <person name="Schoof H."/>
            <person name="Van de Peer Y."/>
            <person name="Proost S."/>
            <person name="Cook D.R."/>
            <person name="Meyers B.C."/>
            <person name="Spannagl M."/>
            <person name="Cheung F."/>
            <person name="De Mita S."/>
            <person name="Krishnakumar V."/>
            <person name="Gundlach H."/>
            <person name="Zhou S."/>
            <person name="Mudge J."/>
            <person name="Bharti A.K."/>
            <person name="Murray J.D."/>
            <person name="Naoumkina M.A."/>
            <person name="Rosen B."/>
            <person name="Silverstein K.A."/>
            <person name="Tang H."/>
            <person name="Rombauts S."/>
            <person name="Zhao P.X."/>
            <person name="Zhou P."/>
            <person name="Barbe V."/>
            <person name="Bardou P."/>
            <person name="Bechner M."/>
            <person name="Bellec A."/>
            <person name="Berger A."/>
            <person name="Berges H."/>
            <person name="Bidwell S."/>
            <person name="Bisseling T."/>
            <person name="Choisne N."/>
            <person name="Couloux A."/>
            <person name="Denny R."/>
            <person name="Deshpande S."/>
            <person name="Dai X."/>
            <person name="Doyle J.J."/>
            <person name="Dudez A.M."/>
            <person name="Farmer A.D."/>
            <person name="Fouteau S."/>
            <person name="Franken C."/>
            <person name="Gibelin C."/>
            <person name="Gish J."/>
            <person name="Goldstein S."/>
            <person name="Gonzalez A.J."/>
            <person name="Green P.J."/>
            <person name="Hallab A."/>
            <person name="Hartog M."/>
            <person name="Hua A."/>
            <person name="Humphray S.J."/>
            <person name="Jeong D.H."/>
            <person name="Jing Y."/>
            <person name="Jocker A."/>
            <person name="Kenton S.M."/>
            <person name="Kim D.J."/>
            <person name="Klee K."/>
            <person name="Lai H."/>
            <person name="Lang C."/>
            <person name="Lin S."/>
            <person name="Macmil S.L."/>
            <person name="Magdelenat G."/>
            <person name="Matthews L."/>
            <person name="McCorrison J."/>
            <person name="Monaghan E.L."/>
            <person name="Mun J.H."/>
            <person name="Najar F.Z."/>
            <person name="Nicholson C."/>
            <person name="Noirot C."/>
            <person name="O'Bleness M."/>
            <person name="Paule C.R."/>
            <person name="Poulain J."/>
            <person name="Prion F."/>
            <person name="Qin B."/>
            <person name="Qu C."/>
            <person name="Retzel E.F."/>
            <person name="Riddle C."/>
            <person name="Sallet E."/>
            <person name="Samain S."/>
            <person name="Samson N."/>
            <person name="Sanders I."/>
            <person name="Saurat O."/>
            <person name="Scarpelli C."/>
            <person name="Schiex T."/>
            <person name="Segurens B."/>
            <person name="Severin A.J."/>
            <person name="Sherrier D.J."/>
            <person name="Shi R."/>
            <person name="Sims S."/>
            <person name="Singer S.R."/>
            <person name="Sinharoy S."/>
            <person name="Sterck L."/>
            <person name="Viollet A."/>
            <person name="Wang B.B."/>
            <person name="Wang K."/>
            <person name="Wang M."/>
            <person name="Wang X."/>
            <person name="Warfsmann J."/>
            <person name="Weissenbach J."/>
            <person name="White D.D."/>
            <person name="White J.D."/>
            <person name="Wiley G.B."/>
            <person name="Wincker P."/>
            <person name="Xing Y."/>
            <person name="Yang L."/>
            <person name="Yao Z."/>
            <person name="Ying F."/>
            <person name="Zhai J."/>
            <person name="Zhou L."/>
            <person name="Zuber A."/>
            <person name="Denarie J."/>
            <person name="Dixon R.A."/>
            <person name="May G.D."/>
            <person name="Schwartz D.C."/>
            <person name="Rogers J."/>
            <person name="Quetier F."/>
            <person name="Town C.D."/>
            <person name="Roe B.A."/>
        </authorList>
    </citation>
    <scope>NUCLEOTIDE SEQUENCE [LARGE SCALE GENOMIC DNA]</scope>
    <source>
        <strain evidence="1">A17</strain>
        <strain evidence="2 3">cv. Jemalong A17</strain>
    </source>
</reference>
<dbReference type="Pfam" id="PF05742">
    <property type="entry name" value="TANGO2"/>
    <property type="match status" value="1"/>
</dbReference>
<dbReference type="EnsemblPlants" id="AES90035">
    <property type="protein sequence ID" value="AES90035"/>
    <property type="gene ID" value="MTR_4g083440"/>
</dbReference>
<proteinExistence type="predicted"/>
<dbReference type="HOGENOM" id="CLU_047037_1_1_1"/>
<dbReference type="AlphaFoldDB" id="G7JIP5"/>
<gene>
    <name evidence="1" type="ordered locus">MTR_4g083440</name>
</gene>
<name>G7JIP5_MEDTR</name>
<protein>
    <submittedName>
        <fullName evidence="1">Ser/thr-rich protein T10 in DGCR region-like protein</fullName>
    </submittedName>
</protein>
<evidence type="ECO:0000313" key="3">
    <source>
        <dbReference type="Proteomes" id="UP000002051"/>
    </source>
</evidence>
<reference evidence="2" key="3">
    <citation type="submission" date="2015-04" db="UniProtKB">
        <authorList>
            <consortium name="EnsemblPlants"/>
        </authorList>
    </citation>
    <scope>IDENTIFICATION</scope>
    <source>
        <strain evidence="2">cv. Jemalong A17</strain>
    </source>
</reference>